<dbReference type="InParanoid" id="A0A194YKC7"/>
<keyword evidence="3" id="KW-1185">Reference proteome</keyword>
<feature type="region of interest" description="Disordered" evidence="1">
    <location>
        <begin position="108"/>
        <end position="130"/>
    </location>
</feature>
<feature type="compositionally biased region" description="Basic and acidic residues" evidence="1">
    <location>
        <begin position="55"/>
        <end position="68"/>
    </location>
</feature>
<evidence type="ECO:0000313" key="2">
    <source>
        <dbReference type="EMBL" id="KXG20041.1"/>
    </source>
</evidence>
<name>A0A194YKC7_SORBI</name>
<gene>
    <name evidence="2" type="ORF">SORBI_3010G146200</name>
</gene>
<dbReference type="AlphaFoldDB" id="A0A194YKC7"/>
<evidence type="ECO:0000256" key="1">
    <source>
        <dbReference type="SAM" id="MobiDB-lite"/>
    </source>
</evidence>
<organism evidence="2 3">
    <name type="scientific">Sorghum bicolor</name>
    <name type="common">Sorghum</name>
    <name type="synonym">Sorghum vulgare</name>
    <dbReference type="NCBI Taxonomy" id="4558"/>
    <lineage>
        <taxon>Eukaryota</taxon>
        <taxon>Viridiplantae</taxon>
        <taxon>Streptophyta</taxon>
        <taxon>Embryophyta</taxon>
        <taxon>Tracheophyta</taxon>
        <taxon>Spermatophyta</taxon>
        <taxon>Magnoliopsida</taxon>
        <taxon>Liliopsida</taxon>
        <taxon>Poales</taxon>
        <taxon>Poaceae</taxon>
        <taxon>PACMAD clade</taxon>
        <taxon>Panicoideae</taxon>
        <taxon>Andropogonodae</taxon>
        <taxon>Andropogoneae</taxon>
        <taxon>Sorghinae</taxon>
        <taxon>Sorghum</taxon>
    </lineage>
</organism>
<accession>A0A194YKC7</accession>
<dbReference type="Gramene" id="KXG20041">
    <property type="protein sequence ID" value="KXG20041"/>
    <property type="gene ID" value="SORBI_3010G146200"/>
</dbReference>
<reference evidence="2 3" key="1">
    <citation type="journal article" date="2009" name="Nature">
        <title>The Sorghum bicolor genome and the diversification of grasses.</title>
        <authorList>
            <person name="Paterson A.H."/>
            <person name="Bowers J.E."/>
            <person name="Bruggmann R."/>
            <person name="Dubchak I."/>
            <person name="Grimwood J."/>
            <person name="Gundlach H."/>
            <person name="Haberer G."/>
            <person name="Hellsten U."/>
            <person name="Mitros T."/>
            <person name="Poliakov A."/>
            <person name="Schmutz J."/>
            <person name="Spannagl M."/>
            <person name="Tang H."/>
            <person name="Wang X."/>
            <person name="Wicker T."/>
            <person name="Bharti A.K."/>
            <person name="Chapman J."/>
            <person name="Feltus F.A."/>
            <person name="Gowik U."/>
            <person name="Grigoriev I.V."/>
            <person name="Lyons E."/>
            <person name="Maher C.A."/>
            <person name="Martis M."/>
            <person name="Narechania A."/>
            <person name="Otillar R.P."/>
            <person name="Penning B.W."/>
            <person name="Salamov A.A."/>
            <person name="Wang Y."/>
            <person name="Zhang L."/>
            <person name="Carpita N.C."/>
            <person name="Freeling M."/>
            <person name="Gingle A.R."/>
            <person name="Hash C.T."/>
            <person name="Keller B."/>
            <person name="Klein P."/>
            <person name="Kresovich S."/>
            <person name="McCann M.C."/>
            <person name="Ming R."/>
            <person name="Peterson D.G."/>
            <person name="Mehboob-ur-Rahman"/>
            <person name="Ware D."/>
            <person name="Westhoff P."/>
            <person name="Mayer K.F."/>
            <person name="Messing J."/>
            <person name="Rokhsar D.S."/>
        </authorList>
    </citation>
    <scope>NUCLEOTIDE SEQUENCE [LARGE SCALE GENOMIC DNA]</scope>
    <source>
        <strain evidence="3">cv. BTx623</strain>
    </source>
</reference>
<dbReference type="EMBL" id="CM000769">
    <property type="protein sequence ID" value="KXG20041.1"/>
    <property type="molecule type" value="Genomic_DNA"/>
</dbReference>
<reference evidence="3" key="2">
    <citation type="journal article" date="2018" name="Plant J.">
        <title>The Sorghum bicolor reference genome: improved assembly, gene annotations, a transcriptome atlas, and signatures of genome organization.</title>
        <authorList>
            <person name="McCormick R.F."/>
            <person name="Truong S.K."/>
            <person name="Sreedasyam A."/>
            <person name="Jenkins J."/>
            <person name="Shu S."/>
            <person name="Sims D."/>
            <person name="Kennedy M."/>
            <person name="Amirebrahimi M."/>
            <person name="Weers B.D."/>
            <person name="McKinley B."/>
            <person name="Mattison A."/>
            <person name="Morishige D.T."/>
            <person name="Grimwood J."/>
            <person name="Schmutz J."/>
            <person name="Mullet J.E."/>
        </authorList>
    </citation>
    <scope>NUCLEOTIDE SEQUENCE [LARGE SCALE GENOMIC DNA]</scope>
    <source>
        <strain evidence="3">cv. BTx623</strain>
    </source>
</reference>
<evidence type="ECO:0000313" key="3">
    <source>
        <dbReference type="Proteomes" id="UP000000768"/>
    </source>
</evidence>
<sequence length="130" mass="13676">MGARTSGFVCGVTRLVGLSFECRLLGRSAGVGSDHASTRFTSPDSVAALSSRDNQALDRSTRGDKDGADGAGGRNKLWFSKDQATVIEVCFKMHSTLKPLACERERSEPAGAPAMVSSPSDKWSVGPSVI</sequence>
<protein>
    <submittedName>
        <fullName evidence="2">Uncharacterized protein</fullName>
    </submittedName>
</protein>
<feature type="region of interest" description="Disordered" evidence="1">
    <location>
        <begin position="29"/>
        <end position="74"/>
    </location>
</feature>
<proteinExistence type="predicted"/>
<dbReference type="Proteomes" id="UP000000768">
    <property type="component" value="Chromosome 10"/>
</dbReference>